<organism evidence="2 3">
    <name type="scientific">Skermanella stibiiresistens SB22</name>
    <dbReference type="NCBI Taxonomy" id="1385369"/>
    <lineage>
        <taxon>Bacteria</taxon>
        <taxon>Pseudomonadati</taxon>
        <taxon>Pseudomonadota</taxon>
        <taxon>Alphaproteobacteria</taxon>
        <taxon>Rhodospirillales</taxon>
        <taxon>Azospirillaceae</taxon>
        <taxon>Skermanella</taxon>
    </lineage>
</organism>
<evidence type="ECO:0000256" key="1">
    <source>
        <dbReference type="SAM" id="Coils"/>
    </source>
</evidence>
<dbReference type="STRING" id="1385369.N825_21340"/>
<protein>
    <submittedName>
        <fullName evidence="2">Uncharacterized protein</fullName>
    </submittedName>
</protein>
<dbReference type="EMBL" id="AVFL01000030">
    <property type="protein sequence ID" value="EWY37135.1"/>
    <property type="molecule type" value="Genomic_DNA"/>
</dbReference>
<dbReference type="RefSeq" id="WP_037459397.1">
    <property type="nucleotide sequence ID" value="NZ_AVFL01000030.1"/>
</dbReference>
<evidence type="ECO:0000313" key="2">
    <source>
        <dbReference type="EMBL" id="EWY37135.1"/>
    </source>
</evidence>
<keyword evidence="3" id="KW-1185">Reference proteome</keyword>
<accession>W9GTD8</accession>
<dbReference type="Proteomes" id="UP000019486">
    <property type="component" value="Unassembled WGS sequence"/>
</dbReference>
<evidence type="ECO:0000313" key="3">
    <source>
        <dbReference type="Proteomes" id="UP000019486"/>
    </source>
</evidence>
<feature type="coiled-coil region" evidence="1">
    <location>
        <begin position="46"/>
        <end position="73"/>
    </location>
</feature>
<dbReference type="AlphaFoldDB" id="W9GTD8"/>
<reference evidence="2 3" key="1">
    <citation type="submission" date="2013-08" db="EMBL/GenBank/DDBJ databases">
        <title>The genome sequence of Skermanella stibiiresistens.</title>
        <authorList>
            <person name="Zhu W."/>
            <person name="Wang G."/>
        </authorList>
    </citation>
    <scope>NUCLEOTIDE SEQUENCE [LARGE SCALE GENOMIC DNA]</scope>
    <source>
        <strain evidence="2 3">SB22</strain>
    </source>
</reference>
<gene>
    <name evidence="2" type="ORF">N825_21340</name>
</gene>
<name>W9GTD8_9PROT</name>
<proteinExistence type="predicted"/>
<comment type="caution">
    <text evidence="2">The sequence shown here is derived from an EMBL/GenBank/DDBJ whole genome shotgun (WGS) entry which is preliminary data.</text>
</comment>
<keyword evidence="1" id="KW-0175">Coiled coil</keyword>
<dbReference type="OrthoDB" id="8368272at2"/>
<sequence length="107" mass="12035">MKQPDDALTILQRLEPALSRILDEMAGMKGEMTGMRGEMTRMGAEQTRVAQVLERLEDRMTAAEERAKRYDGILDVAELRGRVEEISRRMPTSLAYVPALARAEVGK</sequence>